<evidence type="ECO:0000256" key="3">
    <source>
        <dbReference type="SAM" id="MobiDB-lite"/>
    </source>
</evidence>
<evidence type="ECO:0000256" key="1">
    <source>
        <dbReference type="ARBA" id="ARBA00004123"/>
    </source>
</evidence>
<name>A0AAD5XF29_9FUNG</name>
<keyword evidence="2" id="KW-0539">Nucleus</keyword>
<dbReference type="EMBL" id="JADGJH010000494">
    <property type="protein sequence ID" value="KAJ3127772.1"/>
    <property type="molecule type" value="Genomic_DNA"/>
</dbReference>
<feature type="region of interest" description="Disordered" evidence="3">
    <location>
        <begin position="130"/>
        <end position="158"/>
    </location>
</feature>
<dbReference type="GO" id="GO:0005634">
    <property type="term" value="C:nucleus"/>
    <property type="evidence" value="ECO:0007669"/>
    <property type="project" value="UniProtKB-SubCell"/>
</dbReference>
<feature type="compositionally biased region" description="Polar residues" evidence="3">
    <location>
        <begin position="328"/>
        <end position="352"/>
    </location>
</feature>
<dbReference type="Proteomes" id="UP001211907">
    <property type="component" value="Unassembled WGS sequence"/>
</dbReference>
<accession>A0AAD5XF29</accession>
<keyword evidence="5" id="KW-1185">Reference proteome</keyword>
<sequence length="442" mass="46890">MQFGQTNVPKSVFGQTTVASSLGGGSVFGSRTAPASGTTGLGSVFGGTSVFGSTFGLQQQQQQAQAQSLPGRTTVGTGISTALATGSVFGSTSAFGTGTPSVFGAMTAPPASSSTAPFVSATKGFSFTKPSSAFSSAPTQQQQQQQQQQQLPKSVVTPPNANEICQKDFTLPERPLWPLSSYGLTKEDPCILVGADVSFEEARLLFLNDVKQTGAFQGYVQDFNQAIMQYAQDSKILLQNPYAQHQSMRSGKLVASQIGAFVSEKIKSLTFSASTVPTQSSNNTTFASSSSVFGGSSSTPTGIFGNASSFGQQQQQQQATATNPQPNIVGSTVKSNSNPPASGFSFNNASAGQQSQQSQQQQEQQLPQLMQPHQQQDGTQTVINRRTDLPTELIEKGVTWNVIYPIEYTLHPEDIEELNAIQFGGRDKGRLIPTFVPIAYRQ</sequence>
<evidence type="ECO:0000313" key="4">
    <source>
        <dbReference type="EMBL" id="KAJ3127772.1"/>
    </source>
</evidence>
<evidence type="ECO:0000313" key="5">
    <source>
        <dbReference type="Proteomes" id="UP001211907"/>
    </source>
</evidence>
<organism evidence="4 5">
    <name type="scientific">Physocladia obscura</name>
    <dbReference type="NCBI Taxonomy" id="109957"/>
    <lineage>
        <taxon>Eukaryota</taxon>
        <taxon>Fungi</taxon>
        <taxon>Fungi incertae sedis</taxon>
        <taxon>Chytridiomycota</taxon>
        <taxon>Chytridiomycota incertae sedis</taxon>
        <taxon>Chytridiomycetes</taxon>
        <taxon>Chytridiales</taxon>
        <taxon>Chytriomycetaceae</taxon>
        <taxon>Physocladia</taxon>
    </lineage>
</organism>
<dbReference type="InterPro" id="IPR051767">
    <property type="entry name" value="Nucleoporin_NUP42"/>
</dbReference>
<feature type="region of interest" description="Disordered" evidence="3">
    <location>
        <begin position="273"/>
        <end position="292"/>
    </location>
</feature>
<feature type="compositionally biased region" description="Polar residues" evidence="3">
    <location>
        <begin position="130"/>
        <end position="139"/>
    </location>
</feature>
<proteinExistence type="predicted"/>
<feature type="compositionally biased region" description="Low complexity" evidence="3">
    <location>
        <begin position="312"/>
        <end position="327"/>
    </location>
</feature>
<feature type="compositionally biased region" description="Low complexity" evidence="3">
    <location>
        <begin position="280"/>
        <end position="292"/>
    </location>
</feature>
<dbReference type="PANTHER" id="PTHR46527:SF1">
    <property type="entry name" value="NUCLEOPORIN NUP42"/>
    <property type="match status" value="1"/>
</dbReference>
<gene>
    <name evidence="4" type="ORF">HK100_009551</name>
</gene>
<dbReference type="PANTHER" id="PTHR46527">
    <property type="entry name" value="NUCLEOPORIN-LIKE PROTEIN 2"/>
    <property type="match status" value="1"/>
</dbReference>
<protein>
    <submittedName>
        <fullName evidence="4">Uncharacterized protein</fullName>
    </submittedName>
</protein>
<feature type="compositionally biased region" description="Low complexity" evidence="3">
    <location>
        <begin position="140"/>
        <end position="150"/>
    </location>
</feature>
<feature type="compositionally biased region" description="Low complexity" evidence="3">
    <location>
        <begin position="353"/>
        <end position="376"/>
    </location>
</feature>
<reference evidence="4" key="1">
    <citation type="submission" date="2020-05" db="EMBL/GenBank/DDBJ databases">
        <title>Phylogenomic resolution of chytrid fungi.</title>
        <authorList>
            <person name="Stajich J.E."/>
            <person name="Amses K."/>
            <person name="Simmons R."/>
            <person name="Seto K."/>
            <person name="Myers J."/>
            <person name="Bonds A."/>
            <person name="Quandt C.A."/>
            <person name="Barry K."/>
            <person name="Liu P."/>
            <person name="Grigoriev I."/>
            <person name="Longcore J.E."/>
            <person name="James T.Y."/>
        </authorList>
    </citation>
    <scope>NUCLEOTIDE SEQUENCE</scope>
    <source>
        <strain evidence="4">JEL0513</strain>
    </source>
</reference>
<comment type="subcellular location">
    <subcellularLocation>
        <location evidence="1">Nucleus</location>
    </subcellularLocation>
</comment>
<dbReference type="AlphaFoldDB" id="A0AAD5XF29"/>
<evidence type="ECO:0000256" key="2">
    <source>
        <dbReference type="ARBA" id="ARBA00023242"/>
    </source>
</evidence>
<comment type="caution">
    <text evidence="4">The sequence shown here is derived from an EMBL/GenBank/DDBJ whole genome shotgun (WGS) entry which is preliminary data.</text>
</comment>
<feature type="region of interest" description="Disordered" evidence="3">
    <location>
        <begin position="303"/>
        <end position="382"/>
    </location>
</feature>